<organism evidence="3 4">
    <name type="scientific">Elysia marginata</name>
    <dbReference type="NCBI Taxonomy" id="1093978"/>
    <lineage>
        <taxon>Eukaryota</taxon>
        <taxon>Metazoa</taxon>
        <taxon>Spiralia</taxon>
        <taxon>Lophotrochozoa</taxon>
        <taxon>Mollusca</taxon>
        <taxon>Gastropoda</taxon>
        <taxon>Heterobranchia</taxon>
        <taxon>Euthyneura</taxon>
        <taxon>Panpulmonata</taxon>
        <taxon>Sacoglossa</taxon>
        <taxon>Placobranchoidea</taxon>
        <taxon>Plakobranchidae</taxon>
        <taxon>Elysia</taxon>
    </lineage>
</organism>
<dbReference type="AlphaFoldDB" id="A0AAV4IZS5"/>
<dbReference type="Proteomes" id="UP000762676">
    <property type="component" value="Unassembled WGS sequence"/>
</dbReference>
<dbReference type="EMBL" id="BMAT01013599">
    <property type="protein sequence ID" value="GFS15949.1"/>
    <property type="molecule type" value="Genomic_DNA"/>
</dbReference>
<feature type="transmembrane region" description="Helical" evidence="2">
    <location>
        <begin position="58"/>
        <end position="91"/>
    </location>
</feature>
<comment type="caution">
    <text evidence="3">The sequence shown here is derived from an EMBL/GenBank/DDBJ whole genome shotgun (WGS) entry which is preliminary data.</text>
</comment>
<proteinExistence type="predicted"/>
<protein>
    <submittedName>
        <fullName evidence="3">Uncharacterized protein</fullName>
    </submittedName>
</protein>
<keyword evidence="2" id="KW-0472">Membrane</keyword>
<evidence type="ECO:0000313" key="3">
    <source>
        <dbReference type="EMBL" id="GFS15949.1"/>
    </source>
</evidence>
<reference evidence="3 4" key="1">
    <citation type="journal article" date="2021" name="Elife">
        <title>Chloroplast acquisition without the gene transfer in kleptoplastic sea slugs, Plakobranchus ocellatus.</title>
        <authorList>
            <person name="Maeda T."/>
            <person name="Takahashi S."/>
            <person name="Yoshida T."/>
            <person name="Shimamura S."/>
            <person name="Takaki Y."/>
            <person name="Nagai Y."/>
            <person name="Toyoda A."/>
            <person name="Suzuki Y."/>
            <person name="Arimoto A."/>
            <person name="Ishii H."/>
            <person name="Satoh N."/>
            <person name="Nishiyama T."/>
            <person name="Hasebe M."/>
            <person name="Maruyama T."/>
            <person name="Minagawa J."/>
            <person name="Obokata J."/>
            <person name="Shigenobu S."/>
        </authorList>
    </citation>
    <scope>NUCLEOTIDE SEQUENCE [LARGE SCALE GENOMIC DNA]</scope>
</reference>
<evidence type="ECO:0000256" key="2">
    <source>
        <dbReference type="SAM" id="Phobius"/>
    </source>
</evidence>
<name>A0AAV4IZS5_9GAST</name>
<keyword evidence="4" id="KW-1185">Reference proteome</keyword>
<feature type="transmembrane region" description="Helical" evidence="2">
    <location>
        <begin position="270"/>
        <end position="296"/>
    </location>
</feature>
<keyword evidence="2" id="KW-0812">Transmembrane</keyword>
<evidence type="ECO:0000313" key="4">
    <source>
        <dbReference type="Proteomes" id="UP000762676"/>
    </source>
</evidence>
<feature type="compositionally biased region" description="Basic residues" evidence="1">
    <location>
        <begin position="42"/>
        <end position="54"/>
    </location>
</feature>
<evidence type="ECO:0000256" key="1">
    <source>
        <dbReference type="SAM" id="MobiDB-lite"/>
    </source>
</evidence>
<feature type="region of interest" description="Disordered" evidence="1">
    <location>
        <begin position="23"/>
        <end position="54"/>
    </location>
</feature>
<sequence>MCSGFRSGKMLVDWAMQECTKGSRGVYSNSSRSRKEGEQSVQKRRRKQEKRRKQRRELPPLTVCLALLLLCCFHCWLIHGAGLCGLTLIFFPGACLSKMPSNAIGYEVDESRLIRSWLSVKDEHIRQFKAGIACTVLVTTKDEHIRQFKAATAGKLNTKDEHIRQFKAAIVGTVLVNTKDEHIRQFKAAIAGTVLVNAKDEHIRQFCQPLLVQFWLTLKMNTYGSLKHRLPVQFWLTLKMKRIFLRREHFSGRLFYTQWYLASSLVNFRLYIPGIAAAILHIFFKFVAALFDFYFIRNGKLF</sequence>
<gene>
    <name evidence="3" type="ORF">ElyMa_006782900</name>
</gene>
<keyword evidence="2" id="KW-1133">Transmembrane helix</keyword>
<accession>A0AAV4IZS5</accession>